<dbReference type="NCBIfam" id="TIGR01930">
    <property type="entry name" value="AcCoA-C-Actrans"/>
    <property type="match status" value="1"/>
</dbReference>
<evidence type="ECO:0000256" key="3">
    <source>
        <dbReference type="ARBA" id="ARBA00010982"/>
    </source>
</evidence>
<dbReference type="PROSITE" id="PS00099">
    <property type="entry name" value="THIOLASE_3"/>
    <property type="match status" value="1"/>
</dbReference>
<comment type="similarity">
    <text evidence="3 11">Belongs to the thiolase-like superfamily. Thiolase family.</text>
</comment>
<dbReference type="PANTHER" id="PTHR18919:SF107">
    <property type="entry name" value="ACETYL-COA ACETYLTRANSFERASE, CYTOSOLIC"/>
    <property type="match status" value="1"/>
</dbReference>
<dbReference type="GO" id="GO:0019619">
    <property type="term" value="P:3,4-dihydroxybenzoate catabolic process"/>
    <property type="evidence" value="ECO:0007669"/>
    <property type="project" value="InterPro"/>
</dbReference>
<organism evidence="12">
    <name type="scientific">Ralstonia solanacearum</name>
    <name type="common">Pseudomonas solanacearum</name>
    <dbReference type="NCBI Taxonomy" id="305"/>
    <lineage>
        <taxon>Bacteria</taxon>
        <taxon>Pseudomonadati</taxon>
        <taxon>Pseudomonadota</taxon>
        <taxon>Betaproteobacteria</taxon>
        <taxon>Burkholderiales</taxon>
        <taxon>Burkholderiaceae</taxon>
        <taxon>Ralstonia</taxon>
        <taxon>Ralstonia solanacearum species complex</taxon>
    </lineage>
</organism>
<dbReference type="PANTHER" id="PTHR18919">
    <property type="entry name" value="ACETYL-COA C-ACYLTRANSFERASE"/>
    <property type="match status" value="1"/>
</dbReference>
<evidence type="ECO:0000256" key="1">
    <source>
        <dbReference type="ARBA" id="ARBA00003720"/>
    </source>
</evidence>
<dbReference type="AlphaFoldDB" id="A0A0K1ZMF4"/>
<dbReference type="InterPro" id="IPR002155">
    <property type="entry name" value="Thiolase"/>
</dbReference>
<dbReference type="Pfam" id="PF00108">
    <property type="entry name" value="Thiolase_N"/>
    <property type="match status" value="1"/>
</dbReference>
<comment type="function">
    <text evidence="1">Catalyzes thiolytic cleavage of beta-ketoadipyl-CoA to succinyl-CoA and acetyl-CoA.</text>
</comment>
<comment type="pathway">
    <text evidence="2">Aromatic compound metabolism; beta-ketoadipate pathway; acetyl-CoA and succinyl-CoA from 3-oxoadipate: step 2/2.</text>
</comment>
<dbReference type="PROSITE" id="PS00737">
    <property type="entry name" value="THIOLASE_2"/>
    <property type="match status" value="1"/>
</dbReference>
<gene>
    <name evidence="12" type="primary">pcaF</name>
    <name evidence="12" type="ORF">RUN1985_v1_230058</name>
</gene>
<evidence type="ECO:0000256" key="5">
    <source>
        <dbReference type="ARBA" id="ARBA00016181"/>
    </source>
</evidence>
<keyword evidence="8 11" id="KW-0012">Acyltransferase</keyword>
<evidence type="ECO:0000256" key="4">
    <source>
        <dbReference type="ARBA" id="ARBA00012233"/>
    </source>
</evidence>
<evidence type="ECO:0000256" key="9">
    <source>
        <dbReference type="ARBA" id="ARBA00041222"/>
    </source>
</evidence>
<comment type="catalytic activity">
    <reaction evidence="10">
        <text>succinyl-CoA + acetyl-CoA = 3-oxoadipyl-CoA + CoA</text>
        <dbReference type="Rhea" id="RHEA:19481"/>
        <dbReference type="ChEBI" id="CHEBI:57287"/>
        <dbReference type="ChEBI" id="CHEBI:57288"/>
        <dbReference type="ChEBI" id="CHEBI:57292"/>
        <dbReference type="ChEBI" id="CHEBI:57348"/>
        <dbReference type="EC" id="2.3.1.174"/>
    </reaction>
</comment>
<dbReference type="GO" id="GO:0033812">
    <property type="term" value="F:3-oxoadipyl-CoA thiolase activity"/>
    <property type="evidence" value="ECO:0007669"/>
    <property type="project" value="UniProtKB-EC"/>
</dbReference>
<dbReference type="Pfam" id="PF02803">
    <property type="entry name" value="Thiolase_C"/>
    <property type="match status" value="1"/>
</dbReference>
<protein>
    <recommendedName>
        <fullName evidence="5">Beta-ketoadipyl-CoA thiolase</fullName>
        <ecNumber evidence="4">2.3.1.174</ecNumber>
    </recommendedName>
    <alternativeName>
        <fullName evidence="9">3-oxoadipyl-CoA thiolase</fullName>
    </alternativeName>
</protein>
<evidence type="ECO:0000313" key="12">
    <source>
        <dbReference type="EMBL" id="CUV28523.1"/>
    </source>
</evidence>
<accession>A0A0K1ZMF4</accession>
<dbReference type="InterPro" id="IPR020610">
    <property type="entry name" value="Thiolase_AS"/>
</dbReference>
<sequence>MTEAFICDAIRTPIGRYGGSLSAVRADDLGAVPLKALMARNPRVDWSAIDDVIFGCANQAGEDNRNVARMSALLAGLPDSVPGSTINRLCGSGMDATGTAARAIRAGETALMIAGGVESMSRAPFVMGKAASAFSRDAAIYDTTIGWRFVNPLMQAQYGVDSMPETAENVAADYRVSREDQDRFALRSQASAARAQADGTLAQEITPVTIAQKKGDPIVVDRDEHPRATTLEALARLKGVVRPDGTVTAGNASGVNDGACALLLASEDAAKRFGLTPRARIIGMATAGVPPRVMGIGPAPASQKVLGQLGLTIDQMDVIELNEAFAAQGLAVTRQLGLADDDARVNPNGGAIALGHPLGMSGARLVTTAMYQLQRTGGRYALCTMCIGVGQGIALVIERV</sequence>
<dbReference type="InterPro" id="IPR020613">
    <property type="entry name" value="Thiolase_CS"/>
</dbReference>
<dbReference type="Gene3D" id="3.40.47.10">
    <property type="match status" value="1"/>
</dbReference>
<evidence type="ECO:0000256" key="7">
    <source>
        <dbReference type="ARBA" id="ARBA00022797"/>
    </source>
</evidence>
<dbReference type="SUPFAM" id="SSF53901">
    <property type="entry name" value="Thiolase-like"/>
    <property type="match status" value="2"/>
</dbReference>
<dbReference type="CDD" id="cd00751">
    <property type="entry name" value="thiolase"/>
    <property type="match status" value="1"/>
</dbReference>
<keyword evidence="6 11" id="KW-0808">Transferase</keyword>
<evidence type="ECO:0000256" key="2">
    <source>
        <dbReference type="ARBA" id="ARBA00005071"/>
    </source>
</evidence>
<evidence type="ECO:0000256" key="8">
    <source>
        <dbReference type="ARBA" id="ARBA00023315"/>
    </source>
</evidence>
<dbReference type="InterPro" id="IPR012793">
    <property type="entry name" value="PcaF"/>
</dbReference>
<proteinExistence type="inferred from homology"/>
<dbReference type="FunFam" id="3.40.47.10:FF:000010">
    <property type="entry name" value="Acetyl-CoA acetyltransferase (Thiolase)"/>
    <property type="match status" value="1"/>
</dbReference>
<reference evidence="12" key="1">
    <citation type="submission" date="2015-10" db="EMBL/GenBank/DDBJ databases">
        <authorList>
            <person name="Gilbert D.G."/>
        </authorList>
    </citation>
    <scope>NUCLEOTIDE SEQUENCE</scope>
    <source>
        <strain evidence="12">Phyl III-seqv23</strain>
    </source>
</reference>
<dbReference type="PIRSF" id="PIRSF000429">
    <property type="entry name" value="Ac-CoA_Ac_transf"/>
    <property type="match status" value="1"/>
</dbReference>
<name>A0A0K1ZMF4_RALSL</name>
<dbReference type="NCBIfam" id="NF006551">
    <property type="entry name" value="PRK09050.1"/>
    <property type="match status" value="1"/>
</dbReference>
<evidence type="ECO:0000256" key="11">
    <source>
        <dbReference type="RuleBase" id="RU003557"/>
    </source>
</evidence>
<evidence type="ECO:0000256" key="6">
    <source>
        <dbReference type="ARBA" id="ARBA00022679"/>
    </source>
</evidence>
<dbReference type="EC" id="2.3.1.174" evidence="4"/>
<dbReference type="InterPro" id="IPR020616">
    <property type="entry name" value="Thiolase_N"/>
</dbReference>
<dbReference type="InterPro" id="IPR020617">
    <property type="entry name" value="Thiolase_C"/>
</dbReference>
<keyword evidence="7" id="KW-0058">Aromatic hydrocarbons catabolism</keyword>
<dbReference type="NCBIfam" id="TIGR02430">
    <property type="entry name" value="pcaF"/>
    <property type="match status" value="1"/>
</dbReference>
<evidence type="ECO:0000256" key="10">
    <source>
        <dbReference type="ARBA" id="ARBA00048527"/>
    </source>
</evidence>
<dbReference type="PATRIC" id="fig|305.92.peg.2778"/>
<dbReference type="InterPro" id="IPR016039">
    <property type="entry name" value="Thiolase-like"/>
</dbReference>
<dbReference type="EMBL" id="LN899824">
    <property type="protein sequence ID" value="CUV28523.1"/>
    <property type="molecule type" value="Genomic_DNA"/>
</dbReference>